<dbReference type="GO" id="GO:0035091">
    <property type="term" value="F:phosphatidylinositol binding"/>
    <property type="evidence" value="ECO:0007669"/>
    <property type="project" value="InterPro"/>
</dbReference>
<dbReference type="GO" id="GO:0005737">
    <property type="term" value="C:cytoplasm"/>
    <property type="evidence" value="ECO:0007669"/>
    <property type="project" value="UniProtKB-ARBA"/>
</dbReference>
<dbReference type="InterPro" id="IPR044836">
    <property type="entry name" value="TOL_plant"/>
</dbReference>
<evidence type="ECO:0000256" key="2">
    <source>
        <dbReference type="ARBA" id="ARBA00007708"/>
    </source>
</evidence>
<feature type="compositionally biased region" description="Polar residues" evidence="6">
    <location>
        <begin position="404"/>
        <end position="417"/>
    </location>
</feature>
<gene>
    <name evidence="9" type="ORF">L195_g003770</name>
</gene>
<dbReference type="SMART" id="SM00288">
    <property type="entry name" value="VHS"/>
    <property type="match status" value="1"/>
</dbReference>
<dbReference type="GO" id="GO:0043328">
    <property type="term" value="P:protein transport to vacuole involved in ubiquitin-dependent protein catabolic process via the multivesicular body sorting pathway"/>
    <property type="evidence" value="ECO:0007669"/>
    <property type="project" value="InterPro"/>
</dbReference>
<name>A0A2K3NW81_TRIPR</name>
<keyword evidence="4" id="KW-0653">Protein transport</keyword>
<keyword evidence="5" id="KW-0472">Membrane</keyword>
<dbReference type="InterPro" id="IPR008942">
    <property type="entry name" value="ENTH_VHS"/>
</dbReference>
<dbReference type="PROSITE" id="PS50179">
    <property type="entry name" value="VHS"/>
    <property type="match status" value="1"/>
</dbReference>
<evidence type="ECO:0000313" key="9">
    <source>
        <dbReference type="EMBL" id="PNY07282.1"/>
    </source>
</evidence>
<evidence type="ECO:0000256" key="5">
    <source>
        <dbReference type="ARBA" id="ARBA00023136"/>
    </source>
</evidence>
<dbReference type="GO" id="GO:0043130">
    <property type="term" value="F:ubiquitin binding"/>
    <property type="evidence" value="ECO:0007669"/>
    <property type="project" value="InterPro"/>
</dbReference>
<evidence type="ECO:0000259" key="7">
    <source>
        <dbReference type="PROSITE" id="PS50179"/>
    </source>
</evidence>
<comment type="caution">
    <text evidence="9">The sequence shown here is derived from an EMBL/GenBank/DDBJ whole genome shotgun (WGS) entry which is preliminary data.</text>
</comment>
<dbReference type="Pfam" id="PF03127">
    <property type="entry name" value="GAT"/>
    <property type="match status" value="1"/>
</dbReference>
<dbReference type="STRING" id="57577.A0A2K3NW81"/>
<dbReference type="PANTHER" id="PTHR46646:SF1">
    <property type="entry name" value="TOM1-LIKE PROTEIN 1"/>
    <property type="match status" value="1"/>
</dbReference>
<organism evidence="9 10">
    <name type="scientific">Trifolium pratense</name>
    <name type="common">Red clover</name>
    <dbReference type="NCBI Taxonomy" id="57577"/>
    <lineage>
        <taxon>Eukaryota</taxon>
        <taxon>Viridiplantae</taxon>
        <taxon>Streptophyta</taxon>
        <taxon>Embryophyta</taxon>
        <taxon>Tracheophyta</taxon>
        <taxon>Spermatophyta</taxon>
        <taxon>Magnoliopsida</taxon>
        <taxon>eudicotyledons</taxon>
        <taxon>Gunneridae</taxon>
        <taxon>Pentapetalae</taxon>
        <taxon>rosids</taxon>
        <taxon>fabids</taxon>
        <taxon>Fabales</taxon>
        <taxon>Fabaceae</taxon>
        <taxon>Papilionoideae</taxon>
        <taxon>50 kb inversion clade</taxon>
        <taxon>NPAAA clade</taxon>
        <taxon>Hologalegina</taxon>
        <taxon>IRL clade</taxon>
        <taxon>Trifolieae</taxon>
        <taxon>Trifolium</taxon>
    </lineage>
</organism>
<feature type="domain" description="GAT" evidence="8">
    <location>
        <begin position="237"/>
        <end position="335"/>
    </location>
</feature>
<dbReference type="InterPro" id="IPR038425">
    <property type="entry name" value="GAT_sf"/>
</dbReference>
<dbReference type="PROSITE" id="PS50909">
    <property type="entry name" value="GAT"/>
    <property type="match status" value="1"/>
</dbReference>
<reference evidence="9 10" key="2">
    <citation type="journal article" date="2017" name="Front. Plant Sci.">
        <title>Gene Classification and Mining of Molecular Markers Useful in Red Clover (Trifolium pratense) Breeding.</title>
        <authorList>
            <person name="Istvanek J."/>
            <person name="Dluhosova J."/>
            <person name="Dluhos P."/>
            <person name="Patkova L."/>
            <person name="Nedelnik J."/>
            <person name="Repkova J."/>
        </authorList>
    </citation>
    <scope>NUCLEOTIDE SEQUENCE [LARGE SCALE GENOMIC DNA]</scope>
    <source>
        <strain evidence="10">cv. Tatra</strain>
        <tissue evidence="9">Young leaves</tissue>
    </source>
</reference>
<dbReference type="Pfam" id="PF00790">
    <property type="entry name" value="VHS"/>
    <property type="match status" value="1"/>
</dbReference>
<keyword evidence="3" id="KW-0813">Transport</keyword>
<comment type="subcellular location">
    <subcellularLocation>
        <location evidence="1">Membrane</location>
        <topology evidence="1">Peripheral membrane protein</topology>
    </subcellularLocation>
</comment>
<dbReference type="GO" id="GO:0016020">
    <property type="term" value="C:membrane"/>
    <property type="evidence" value="ECO:0007669"/>
    <property type="project" value="UniProtKB-SubCell"/>
</dbReference>
<dbReference type="Proteomes" id="UP000236291">
    <property type="component" value="Unassembled WGS sequence"/>
</dbReference>
<evidence type="ECO:0000256" key="3">
    <source>
        <dbReference type="ARBA" id="ARBA00022448"/>
    </source>
</evidence>
<dbReference type="EMBL" id="ASHM01001786">
    <property type="protein sequence ID" value="PNY07282.1"/>
    <property type="molecule type" value="Genomic_DNA"/>
</dbReference>
<evidence type="ECO:0000256" key="4">
    <source>
        <dbReference type="ARBA" id="ARBA00022927"/>
    </source>
</evidence>
<dbReference type="Gene3D" id="1.20.58.160">
    <property type="match status" value="1"/>
</dbReference>
<dbReference type="Gene3D" id="1.25.40.90">
    <property type="match status" value="1"/>
</dbReference>
<comment type="similarity">
    <text evidence="2">Belongs to the TOM1 family.</text>
</comment>
<protein>
    <submittedName>
        <fullName evidence="9">TOM1-like protein 2-like</fullName>
    </submittedName>
</protein>
<sequence length="423" mass="47737">MSENLKGKVNAIGERLKINGAEMGRKMSAGMSTMSFKMKEFFQEPNQADKLVADATSESLDYTNWDIILHLCDLINADKIDTCDVVRAIKKRVMMKSPRGQYLALVLLEMLVKNCDKGFFEVATERVLDEMVKIVDDPDQSFVASKEKALMMIRDWGESTTELRYLPVYEETYKSLKSRGIRFPDGYNESKASVSTPSSSASAPMADLSLEYLIDHDTQPDLTLAKIIQCENLVPCFTSQQTKEAFVVARNIIHLLSSVLHKDTLKMGLVDWHGNSEFALEQDSTITLLQQCRESQSTVHKIIETVGNNEALLYEALNVNDEIHKVLSKYEELKKKSKVSPLEPELNTMIPVAIEPDESPHFREENLIRKPSCSRTGVQGLSHDDMMDDLDEMIFGKKGGDASQWGQDPKNQQQSSKYDFISL</sequence>
<dbReference type="PANTHER" id="PTHR46646">
    <property type="entry name" value="TOM1-LIKE PROTEIN 1"/>
    <property type="match status" value="1"/>
</dbReference>
<proteinExistence type="inferred from homology"/>
<evidence type="ECO:0000256" key="6">
    <source>
        <dbReference type="SAM" id="MobiDB-lite"/>
    </source>
</evidence>
<dbReference type="InterPro" id="IPR002014">
    <property type="entry name" value="VHS_dom"/>
</dbReference>
<feature type="domain" description="VHS" evidence="7">
    <location>
        <begin position="55"/>
        <end position="184"/>
    </location>
</feature>
<dbReference type="InterPro" id="IPR004152">
    <property type="entry name" value="GAT_dom"/>
</dbReference>
<accession>A0A2K3NW81</accession>
<evidence type="ECO:0000256" key="1">
    <source>
        <dbReference type="ARBA" id="ARBA00004170"/>
    </source>
</evidence>
<dbReference type="SUPFAM" id="SSF48464">
    <property type="entry name" value="ENTH/VHS domain"/>
    <property type="match status" value="1"/>
</dbReference>
<dbReference type="CDD" id="cd03561">
    <property type="entry name" value="VHS"/>
    <property type="match status" value="1"/>
</dbReference>
<reference evidence="9 10" key="1">
    <citation type="journal article" date="2014" name="Am. J. Bot.">
        <title>Genome assembly and annotation for red clover (Trifolium pratense; Fabaceae).</title>
        <authorList>
            <person name="Istvanek J."/>
            <person name="Jaros M."/>
            <person name="Krenek A."/>
            <person name="Repkova J."/>
        </authorList>
    </citation>
    <scope>NUCLEOTIDE SEQUENCE [LARGE SCALE GENOMIC DNA]</scope>
    <source>
        <strain evidence="10">cv. Tatra</strain>
        <tissue evidence="9">Young leaves</tissue>
    </source>
</reference>
<feature type="region of interest" description="Disordered" evidence="6">
    <location>
        <begin position="394"/>
        <end position="423"/>
    </location>
</feature>
<evidence type="ECO:0000313" key="10">
    <source>
        <dbReference type="Proteomes" id="UP000236291"/>
    </source>
</evidence>
<dbReference type="AlphaFoldDB" id="A0A2K3NW81"/>
<evidence type="ECO:0000259" key="8">
    <source>
        <dbReference type="PROSITE" id="PS50909"/>
    </source>
</evidence>
<dbReference type="SUPFAM" id="SSF89009">
    <property type="entry name" value="GAT-like domain"/>
    <property type="match status" value="1"/>
</dbReference>